<evidence type="ECO:0000256" key="1">
    <source>
        <dbReference type="SAM" id="MobiDB-lite"/>
    </source>
</evidence>
<feature type="region of interest" description="Disordered" evidence="1">
    <location>
        <begin position="1332"/>
        <end position="1352"/>
    </location>
</feature>
<dbReference type="EMBL" id="MN740821">
    <property type="protein sequence ID" value="QHU13484.1"/>
    <property type="molecule type" value="Genomic_DNA"/>
</dbReference>
<feature type="compositionally biased region" description="Basic and acidic residues" evidence="1">
    <location>
        <begin position="693"/>
        <end position="702"/>
    </location>
</feature>
<proteinExistence type="predicted"/>
<reference evidence="2" key="1">
    <citation type="journal article" date="2020" name="Nature">
        <title>Giant virus diversity and host interactions through global metagenomics.</title>
        <authorList>
            <person name="Schulz F."/>
            <person name="Roux S."/>
            <person name="Paez-Espino D."/>
            <person name="Jungbluth S."/>
            <person name="Walsh D.A."/>
            <person name="Denef V.J."/>
            <person name="McMahon K.D."/>
            <person name="Konstantinidis K.T."/>
            <person name="Eloe-Fadrosh E.A."/>
            <person name="Kyrpides N.C."/>
            <person name="Woyke T."/>
        </authorList>
    </citation>
    <scope>NUCLEOTIDE SEQUENCE</scope>
    <source>
        <strain evidence="2">GVMAG-S-1101178-73</strain>
    </source>
</reference>
<name>A0A6C0KBC0_9ZZZZ</name>
<evidence type="ECO:0000313" key="2">
    <source>
        <dbReference type="EMBL" id="QHU13484.1"/>
    </source>
</evidence>
<feature type="region of interest" description="Disordered" evidence="1">
    <location>
        <begin position="463"/>
        <end position="485"/>
    </location>
</feature>
<protein>
    <submittedName>
        <fullName evidence="2">Uncharacterized protein</fullName>
    </submittedName>
</protein>
<organism evidence="2">
    <name type="scientific">viral metagenome</name>
    <dbReference type="NCBI Taxonomy" id="1070528"/>
    <lineage>
        <taxon>unclassified sequences</taxon>
        <taxon>metagenomes</taxon>
        <taxon>organismal metagenomes</taxon>
    </lineage>
</organism>
<feature type="region of interest" description="Disordered" evidence="1">
    <location>
        <begin position="637"/>
        <end position="702"/>
    </location>
</feature>
<feature type="compositionally biased region" description="Low complexity" evidence="1">
    <location>
        <begin position="647"/>
        <end position="658"/>
    </location>
</feature>
<sequence length="1638" mass="186925">MNIIKPVYVYKWVNSKQPIKYVFDPDAAAVAAATADASIIVIKEPIYQDSSKEDAMNKIAYYINNASAGAAGAAGAADKTPYYAWVNDEPFLFDFGGTGGTGNIKWKGYDINPFKSTDRKADDINAPIHKDYAKSKELFETTEVINIVFKSDFNEDIKYYYDNIRFKCNNYRAADAASDRKVGELYKVRVANTKKVAEEYNDVVFAAKIADIPSLIIVFDKLSASSKIQLVQYITSLNKAYYKLYKNHNFKNRKELARIFKKANDANNKDKECIKIYYTKRIVITIYATGVIHLTFNYQIDKGARIASIMKHKEELNEYINRVLNINIVFKEKFVNARIKYNVYKATTESLRREIAASSIFTAAKDKDDVFYYYKRTANYKDRSAVDKNIKNDMTNAAAGIASITGVAPAVADILDARIIVKKEAGGFIIDVKNTKSFFEFECLEYWISRIIESSINDKQSTEPAAIASPIAEPKGSPKGSDGSDSDNIYKGLLNNYADGSSSSSGGAGKAKGEDDDNKYYLINRLQKADKDIWAKNNNPSRKCQKQFQPLPLSKEEYDDLEKRGYKFDNSMVHNNNTYVCPRIWCPKSNVPLDDTDPNAKCPLADEKPMLMNEIMKNKNKGRYVYLIPKDNMPCCGKKDPNKKAPLKPQLKPQPKAKVSPKVSPRQSPHKSPDVPRQSPKSPIIHKSPKHSAKPDNDNNHIMKKYPIDKINRYGDIPEELYKILYPNNYKEFLSKCSSPNNINKKKCILRKGLINIEEITGDGYDNIINTIAYLVGETKPTFIETIKNKMDILKYISLDNGNVCKDFGDYEPVLYENNKRLYEDLKAHIITKNLNIEVPDAPDKDASEAEEYKISRLLYIYKSYITFIEYLSADNYPEDKGIQYLYSLVALVYKRLLIVWEITINTNSNSPSVDLVAPVYANDIIEYYEGLQKKGGRAGGGSSDAEILMILKEKWVINGSKEENKKYKDNKLYEIMKDRDNIYFYEPLVIKTINNPEKKHYTLNEFPNITKIMNYKPTNNILKHLKHLDNNMKDDTKAYRFNTIIINDNYTIDKIMLKNGVIIRFNPQGTIVLPYLMKELDIKNVVFIDDIIDGRNITTYKEGHAKFLENINKLNKADKILNITVDIGEITFNDARLTISVHKQPIAGTGYVGDAGAVGDGRVILYGKKGVYEEYDKKNARDIKEWSRLRLLVKDRLEALLETKNNKIAEYSKKSRSEFIKWLLGLFDNGKSLAKIQIILEEIPVFTKEGLNNWYASTLLHTKYDYINGLSDNFIDNDDDTELLFTQFLINKNIPKNILYYHDANPRIIESDSDASGASDAIVNYDDIKKDKSGKSGSKGSRSGKDNGKVSPKAIAKIPSMFEGELKTLNSKWIKYKKRIWYHIRYVKNTYAPSNIIELFNYLRTLDNNLVNDYNDVIEKTFKHYKNVFNKNTDNKDDNTKDIKDVFKDPHFYISYINSMNQLNNTKRVFKNVELFLTNYFNKSTVEERTNILNHMRTSGSYIYHPNEATFFMMSKVLNLSILIIHSRAEYGKAVDVSKRADDKDLSITTTIFKAGGGSSGSGSSSSSGKVLERPLVILYRHNDKTQLNYYIIRNPQNNNFIYTELKDAPDEIKAMVVSAKKMTAYSSSSSTQTSKL</sequence>
<accession>A0A6C0KBC0</accession>